<dbReference type="InterPro" id="IPR000196">
    <property type="entry name" value="Ribosomal_eL19_dom"/>
</dbReference>
<evidence type="ECO:0000259" key="10">
    <source>
        <dbReference type="SMART" id="SM01416"/>
    </source>
</evidence>
<evidence type="ECO:0000256" key="1">
    <source>
        <dbReference type="ARBA" id="ARBA00007366"/>
    </source>
</evidence>
<evidence type="ECO:0000256" key="4">
    <source>
        <dbReference type="ARBA" id="ARBA00022980"/>
    </source>
</evidence>
<evidence type="ECO:0000313" key="12">
    <source>
        <dbReference type="Proteomes" id="UP000672032"/>
    </source>
</evidence>
<dbReference type="Pfam" id="PF23271">
    <property type="entry name" value="HEAT_GCN1"/>
    <property type="match status" value="1"/>
</dbReference>
<feature type="domain" description="TOG" evidence="9">
    <location>
        <begin position="1344"/>
        <end position="1580"/>
    </location>
</feature>
<dbReference type="GO" id="GO:0034198">
    <property type="term" value="P:cellular response to amino acid starvation"/>
    <property type="evidence" value="ECO:0007669"/>
    <property type="project" value="TreeGrafter"/>
</dbReference>
<comment type="similarity">
    <text evidence="1">Belongs to the GCN1 family.</text>
</comment>
<dbReference type="PROSITE" id="PS50077">
    <property type="entry name" value="HEAT_REPEAT"/>
    <property type="match status" value="2"/>
</dbReference>
<dbReference type="SUPFAM" id="SSF48140">
    <property type="entry name" value="Ribosomal protein L19 (L19e)"/>
    <property type="match status" value="1"/>
</dbReference>
<evidence type="ECO:0000256" key="8">
    <source>
        <dbReference type="SAM" id="MobiDB-lite"/>
    </source>
</evidence>
<feature type="repeat" description="HEAT" evidence="7">
    <location>
        <begin position="1981"/>
        <end position="2018"/>
    </location>
</feature>
<sequence length="2850" mass="312288">MSEVENNGQNEEVDLDLALTKAALTSSSTNLRLSQLKSIEERLSKKELDSKHFPALLQLLFSSYPYYYDRDSRLAVQLCIRHIFESDCAFEFLSNFIKDLDAETKKGGLAPSNAFVLVEYCSAILQVTTSESRWKSWGLVVVVGNARALESCITTKYRDSALKATWRGLRKAFQSDVSEAAIGDSVQKLSTKEAQPSSKNAVMLGAISGVCARKATAKLVLESKKALIYSYYTREIIASRTPLPPHIANALKDFFVDFVTQEDFEREVLPPLEKALLRAPEVVLNDLLTPLFQSLPSSVDLSNVLRSKLLKPILSNIKSTNPTIRQGALSAFRAVIPKCSDETSIAQVSDEILTPLKGGKISAADQRATHAEMLATLPVSKSNASAAIGLAAIAGKEANEAALSAETFALLHYLKKRVQNGFVLDKSIIGAFTKGVSDKKVPVKKLWTIRLGELLWDTEESELSESKLLVEETVTGLVDIWQEVTANSIPAAQSGIVTAAYVLAAISSTKLGVISGAKIDTALKKAQISQQSLVMEPKPSFLLNPRIYSKLATYDDFMWFVRALFAFSDQLASLDPDSLSAIGWSQAVIFSICSPHVHYDVRRHASHLLSQLYVRIPGNISNIITFGLWKWLQSVELGEKDSAPMLGKTENENLHLVLKAICLTPAEITRRVGVVDEEVVKDQMVSLLVISRPELLPRVSWIELCLKAEVDPGKLAKENGDALLKQILDITSIQDAGAVPRSKVVKDAAYNAAAELAFVAPDVMTPRIVELIEQDLDDTHLANIGPTEAAIFRTPEGTAFVDVLASKAQSYTPNKNTKDYDTLKWEEELRASLAKKKGQQKKLTPEETAKVKAQLSKESEIRLQVRALESRLLRGIGIIRSLATGPPTEASLWIGAAVRALLRVINAGAGLITGTAAPDAYNLCAERVSGRIGILRSFIGLATLRAMNVPQLPPALTQEPLGALITRVLFRLRFSAEQRPFDTVSLIYILPLVFSVLRNGGFGDSDDADSQLVLALEFLSFHTDACSDVLVPRGEILSTLISSMQAYNQHYKAIKDCLADLCRCIAPNITDKEISILAQGAIVPQVAVRTSVLQSISAEIDMSELEFSNEMWLACHDDVEENVELGREIWEESEFKISTDSPFRILSYLESMDKQLRRAAARSIAEAVKIQPSTFNDVLSRLQSSYQELAKPRVPQLDEYGMPRKMDLSDPWEARNGIALAFRELATVFDESILTPFLNFLIEGPLGDRNSAVREEMVESATAIITIHGKDKVEELMKTFERTLETPDKGSEFSDRVNEAVIIMYGALARHLKSGDDRVPKVVDRLLETLSTPSETVQYAVAECLPPLVRASKDNTSDYIQLVLDRLFNSKKYAGRRGAAYGLAGLVNGKGISALRECRIMLTLKGAIDNKKDVNHREGALLAYELLSMILGRIFEPYVIQIVPQLLSSFGDSSADVREGCLAAAKVCFASLSSYGVKQILPTLLDGLDDDQWRSKKGACDLLGAMAYLDPQQLAQSLPEIIPPLTGVLNDSHKDVRLAANRSLKRFGEVINNPEIKSLVDVLLKALSDPTKYTDNALDSLIKVSFVHYLDSPSLALVVRILERGLGDRSATKRKSAQVIGSLAHLTERKDLVSHLPILVAGLKVAIVDPVPTTRATASKALGSLIEKLGEDALPDLIPGLMQTLKSDTGAGDRLGSAQALSEVLAGLGTGRLEETLPTILQNVSSSKPSVREGFMSLFIFLPVCFGNSFANYLSKIIPPILSGLADDVESIRDTSLRAGRLLVKNFATRAIDLLLPELERGLADDNYRIRLSSVELVGDLLFNLTGISANTEQDEVEEGAHEAGASLLEVLGEEKRNKVLSSLYICRCDTSGLVRTAAVNVWKALVASPRTLKELIPTLTQLIIRRLGSSNMEQKVIAGNALGELIRKAGDGVLSTLLPTLEDGLQTSTDTDAKQGICIALRELISSASPEALEDHEKTLISVVRVALIDSDDEVREAAAEAFDSLQQILGKKAVDQVLPYLLNLLRTENEADNALSALLTLLTETTRSNIILPNLIPTLTTSPISSFNAKALASLSTVAGPAMARRLPTILNSLMDNIIATKDDDLKSDLETSFDTVVQSIDEFDGLNVAMNVLLALVKHDNHHKRANVDYRLAKFFAAATVDYSRYNQDIVRALLVSFDDRDPEVVKAAWTALSEFTKHLKKEEMEALVYSTRQTLQHVGVPGSDLPGFGLPKGINAILPIFLQGLMNGTAEQRTQSALAISDIIDRTSGDSLKPFVTQITGPLIRVVSERSVDVKAAILLTLNNLLEKIPTFLKPFLPQLQRTFAKSLADTSSEVLRTRAAKALGTLITLTPRIDPLIAELVTGSRTSDSGVRNAMLKALYEVISKAGANMGEASRSAVLGLIDTDSEDNDVSMAITNAKLLAALIKNISPENASGLIKNRVITTHFTPSTVLALNAVLVEAPSSLTETAFADDLPKVICQGMSSKNDFISENCILAAGKYLLAETANHGFETTKPMFESLAKLIQPGNTADARRLSLVVIRTICRHQTDAVRPHLPLFATPVFACVRDPIIPIKLAAEAAFLELFNVVEEESKVFDKYIAAQELPPNQKRSMQDYFKRIALRLGSTARERREAEGGQGGLGLSNDEVDDEKEISSIGKKRLAASVVGCGKRKIWLDPNETSEISNANSRQTIRKLVSDGLIIRKPVTMHSRARARDLTAARRIGRHRGFGKRKGTADARMPSQVVWMRRLRVLRRLLVKYRASGKIDKHLYHELYHLSKGNTFKHKRALVEHIHRAKAEKARERLLKEEMDAKRAKTKAARERKAERNQAKKAAQFGEEEETETK</sequence>
<dbReference type="Proteomes" id="UP000672032">
    <property type="component" value="Chromosome 3"/>
</dbReference>
<dbReference type="InterPro" id="IPR057546">
    <property type="entry name" value="HEAT_GCN1"/>
</dbReference>
<keyword evidence="3" id="KW-0677">Repeat</keyword>
<keyword evidence="12" id="KW-1185">Reference proteome</keyword>
<dbReference type="NCBIfam" id="NF006343">
    <property type="entry name" value="PRK08570.1"/>
    <property type="match status" value="1"/>
</dbReference>
<dbReference type="GO" id="GO:0003735">
    <property type="term" value="F:structural constituent of ribosome"/>
    <property type="evidence" value="ECO:0007669"/>
    <property type="project" value="InterPro"/>
</dbReference>
<organism evidence="11 12">
    <name type="scientific">Monilinia vaccinii-corymbosi</name>
    <dbReference type="NCBI Taxonomy" id="61207"/>
    <lineage>
        <taxon>Eukaryota</taxon>
        <taxon>Fungi</taxon>
        <taxon>Dikarya</taxon>
        <taxon>Ascomycota</taxon>
        <taxon>Pezizomycotina</taxon>
        <taxon>Leotiomycetes</taxon>
        <taxon>Helotiales</taxon>
        <taxon>Sclerotiniaceae</taxon>
        <taxon>Monilinia</taxon>
    </lineage>
</organism>
<name>A0A8A3PDI7_9HELO</name>
<dbReference type="InterPro" id="IPR057259">
    <property type="entry name" value="Ribosomal_L19e"/>
</dbReference>
<evidence type="ECO:0000256" key="6">
    <source>
        <dbReference type="ARBA" id="ARBA00072275"/>
    </source>
</evidence>
<keyword evidence="5" id="KW-0687">Ribonucleoprotein</keyword>
<dbReference type="GO" id="GO:0022625">
    <property type="term" value="C:cytosolic large ribosomal subunit"/>
    <property type="evidence" value="ECO:0007669"/>
    <property type="project" value="InterPro"/>
</dbReference>
<accession>A0A8A3PDI7</accession>
<dbReference type="PANTHER" id="PTHR23346">
    <property type="entry name" value="TRANSLATIONAL ACTIVATOR GCN1-RELATED"/>
    <property type="match status" value="1"/>
</dbReference>
<feature type="compositionally biased region" description="Basic and acidic residues" evidence="8">
    <location>
        <begin position="2812"/>
        <end position="2834"/>
    </location>
</feature>
<dbReference type="GO" id="GO:0030295">
    <property type="term" value="F:protein kinase activator activity"/>
    <property type="evidence" value="ECO:0007669"/>
    <property type="project" value="UniProtKB-ARBA"/>
</dbReference>
<evidence type="ECO:0000256" key="2">
    <source>
        <dbReference type="ARBA" id="ARBA00011082"/>
    </source>
</evidence>
<dbReference type="InterPro" id="IPR034085">
    <property type="entry name" value="TOG"/>
</dbReference>
<dbReference type="Pfam" id="PF01280">
    <property type="entry name" value="Ribosomal_L19e"/>
    <property type="match status" value="1"/>
</dbReference>
<dbReference type="EMBL" id="CP063407">
    <property type="protein sequence ID" value="QSZ33136.1"/>
    <property type="molecule type" value="Genomic_DNA"/>
</dbReference>
<dbReference type="InterPro" id="IPR022716">
    <property type="entry name" value="Gcn1_N"/>
</dbReference>
<dbReference type="FunFam" id="1.10.1200.240:FF:000001">
    <property type="entry name" value="Ribosomal protein L19"/>
    <property type="match status" value="1"/>
</dbReference>
<feature type="domain" description="TOG" evidence="9">
    <location>
        <begin position="1664"/>
        <end position="1878"/>
    </location>
</feature>
<dbReference type="InterPro" id="IPR056810">
    <property type="entry name" value="GNC1-like_N"/>
</dbReference>
<dbReference type="Gene3D" id="1.10.1200.240">
    <property type="match status" value="1"/>
</dbReference>
<feature type="domain" description="Large ribosomal subunit protein eL19" evidence="10">
    <location>
        <begin position="2659"/>
        <end position="2802"/>
    </location>
</feature>
<evidence type="ECO:0000256" key="7">
    <source>
        <dbReference type="PROSITE-ProRule" id="PRU00103"/>
    </source>
</evidence>
<dbReference type="Gene3D" id="1.10.1650.10">
    <property type="match status" value="1"/>
</dbReference>
<dbReference type="InterPro" id="IPR035970">
    <property type="entry name" value="60S_ribosomal_eL19_sf"/>
</dbReference>
<reference evidence="11" key="1">
    <citation type="submission" date="2020-10" db="EMBL/GenBank/DDBJ databases">
        <title>Genome Sequence of Monilinia vaccinii-corymbosi Sheds Light on Mummy Berry Disease Infection of Blueberry and Mating Type.</title>
        <authorList>
            <person name="Yow A.G."/>
            <person name="Zhang Y."/>
            <person name="Bansal K."/>
            <person name="Eacker S.M."/>
            <person name="Sullivan S."/>
            <person name="Liachko I."/>
            <person name="Cubeta M.A."/>
            <person name="Rollins J.A."/>
            <person name="Ashrafi H."/>
        </authorList>
    </citation>
    <scope>NUCLEOTIDE SEQUENCE</scope>
    <source>
        <strain evidence="11">RL-1</strain>
    </source>
</reference>
<evidence type="ECO:0000256" key="5">
    <source>
        <dbReference type="ARBA" id="ARBA00023274"/>
    </source>
</evidence>
<dbReference type="Pfam" id="PF25476">
    <property type="entry name" value="Ribosomal_L19e_C"/>
    <property type="match status" value="1"/>
</dbReference>
<dbReference type="Pfam" id="PF24916">
    <property type="entry name" value="HEAT_GCN1_fung"/>
    <property type="match status" value="1"/>
</dbReference>
<dbReference type="SMART" id="SM01416">
    <property type="entry name" value="Ribosomal_L19e"/>
    <property type="match status" value="1"/>
</dbReference>
<dbReference type="OrthoDB" id="5148094at2759"/>
<feature type="repeat" description="HEAT" evidence="7">
    <location>
        <begin position="1521"/>
        <end position="1559"/>
    </location>
</feature>
<dbReference type="InterPro" id="IPR015972">
    <property type="entry name" value="Ribosomal_eL19_dom1"/>
</dbReference>
<evidence type="ECO:0000259" key="9">
    <source>
        <dbReference type="SMART" id="SM01349"/>
    </source>
</evidence>
<dbReference type="InterPro" id="IPR016024">
    <property type="entry name" value="ARM-type_fold"/>
</dbReference>
<protein>
    <recommendedName>
        <fullName evidence="6">eIF-2-alpha kinase activator GCN1</fullName>
    </recommendedName>
</protein>
<dbReference type="Pfam" id="PF24984">
    <property type="entry name" value="HEAT_EF3_GNC1"/>
    <property type="match status" value="1"/>
</dbReference>
<dbReference type="Gene3D" id="1.25.10.10">
    <property type="entry name" value="Leucine-rich Repeat Variant"/>
    <property type="match status" value="7"/>
</dbReference>
<dbReference type="FunFam" id="1.25.10.10:FF:000090">
    <property type="entry name" value="eIF-2-alpha kinase activator GCN1"/>
    <property type="match status" value="1"/>
</dbReference>
<dbReference type="SMART" id="SM01349">
    <property type="entry name" value="TOG"/>
    <property type="match status" value="2"/>
</dbReference>
<dbReference type="InterPro" id="IPR021133">
    <property type="entry name" value="HEAT_type_2"/>
</dbReference>
<evidence type="ECO:0000313" key="11">
    <source>
        <dbReference type="EMBL" id="QSZ33136.1"/>
    </source>
</evidence>
<feature type="region of interest" description="Disordered" evidence="8">
    <location>
        <begin position="2812"/>
        <end position="2850"/>
    </location>
</feature>
<dbReference type="InterPro" id="IPR056809">
    <property type="entry name" value="HEAT_GCN1_fung"/>
</dbReference>
<dbReference type="InterPro" id="IPR011989">
    <property type="entry name" value="ARM-like"/>
</dbReference>
<dbReference type="Pfam" id="PF12074">
    <property type="entry name" value="Gcn1_N"/>
    <property type="match status" value="1"/>
</dbReference>
<dbReference type="InterPro" id="IPR033935">
    <property type="entry name" value="Ribosomal_eL19_euk"/>
</dbReference>
<dbReference type="SUPFAM" id="SSF48371">
    <property type="entry name" value="ARM repeat"/>
    <property type="match status" value="4"/>
</dbReference>
<dbReference type="PANTHER" id="PTHR23346:SF7">
    <property type="entry name" value="STALLED RIBOSOME SENSOR GCN1"/>
    <property type="match status" value="1"/>
</dbReference>
<dbReference type="InterPro" id="IPR057260">
    <property type="entry name" value="Ribosomal_L19e_C"/>
</dbReference>
<dbReference type="Pfam" id="PF24987">
    <property type="entry name" value="HEAT_EF3_N"/>
    <property type="match status" value="1"/>
</dbReference>
<gene>
    <name evidence="11" type="ORF">DSL72_002722</name>
</gene>
<dbReference type="CDD" id="cd01417">
    <property type="entry name" value="Ribosomal_L19e_E"/>
    <property type="match status" value="1"/>
</dbReference>
<dbReference type="GO" id="GO:1904688">
    <property type="term" value="P:regulation of cytoplasmic translational initiation"/>
    <property type="evidence" value="ECO:0007669"/>
    <property type="project" value="UniProtKB-ARBA"/>
</dbReference>
<keyword evidence="4" id="KW-0689">Ribosomal protein</keyword>
<dbReference type="Pfam" id="PF24993">
    <property type="entry name" value="GNC1_N"/>
    <property type="match status" value="1"/>
</dbReference>
<comment type="similarity">
    <text evidence="2">Belongs to the eukaryotic ribosomal protein eL19 family.</text>
</comment>
<evidence type="ECO:0000256" key="3">
    <source>
        <dbReference type="ARBA" id="ARBA00022737"/>
    </source>
</evidence>
<dbReference type="FunFam" id="1.10.1650.10:FF:000001">
    <property type="entry name" value="Ribosomal protein L19"/>
    <property type="match status" value="1"/>
</dbReference>
<dbReference type="Pfam" id="PF25801">
    <property type="entry name" value="HEAT_GCN1_C_2"/>
    <property type="match status" value="1"/>
</dbReference>
<dbReference type="GO" id="GO:0006412">
    <property type="term" value="P:translation"/>
    <property type="evidence" value="ECO:0007669"/>
    <property type="project" value="InterPro"/>
</dbReference>
<proteinExistence type="inferred from homology"/>